<organism evidence="1 2">
    <name type="scientific">Zarea fungicola</name>
    <dbReference type="NCBI Taxonomy" id="93591"/>
    <lineage>
        <taxon>Eukaryota</taxon>
        <taxon>Fungi</taxon>
        <taxon>Dikarya</taxon>
        <taxon>Ascomycota</taxon>
        <taxon>Pezizomycotina</taxon>
        <taxon>Sordariomycetes</taxon>
        <taxon>Hypocreomycetidae</taxon>
        <taxon>Hypocreales</taxon>
        <taxon>Cordycipitaceae</taxon>
        <taxon>Zarea</taxon>
    </lineage>
</organism>
<keyword evidence="2" id="KW-1185">Reference proteome</keyword>
<evidence type="ECO:0000313" key="2">
    <source>
        <dbReference type="Proteomes" id="UP001143910"/>
    </source>
</evidence>
<accession>A0ACC1NC72</accession>
<proteinExistence type="predicted"/>
<reference evidence="1" key="1">
    <citation type="submission" date="2022-08" db="EMBL/GenBank/DDBJ databases">
        <title>Genome Sequence of Lecanicillium fungicola.</title>
        <authorList>
            <person name="Buettner E."/>
        </authorList>
    </citation>
    <scope>NUCLEOTIDE SEQUENCE</scope>
    <source>
        <strain evidence="1">Babe33</strain>
    </source>
</reference>
<dbReference type="EMBL" id="JANJQO010000527">
    <property type="protein sequence ID" value="KAJ2976897.1"/>
    <property type="molecule type" value="Genomic_DNA"/>
</dbReference>
<gene>
    <name evidence="1" type="ORF">NQ176_g4678</name>
</gene>
<evidence type="ECO:0000313" key="1">
    <source>
        <dbReference type="EMBL" id="KAJ2976897.1"/>
    </source>
</evidence>
<dbReference type="Proteomes" id="UP001143910">
    <property type="component" value="Unassembled WGS sequence"/>
</dbReference>
<protein>
    <submittedName>
        <fullName evidence="1">Uncharacterized protein</fullName>
    </submittedName>
</protein>
<name>A0ACC1NC72_9HYPO</name>
<comment type="caution">
    <text evidence="1">The sequence shown here is derived from an EMBL/GenBank/DDBJ whole genome shotgun (WGS) entry which is preliminary data.</text>
</comment>
<sequence>MAASTTTAMASKSDLPQQSPTPQLPQLTTRFSQPADCTALFRTANPTPSTAVGFYIVTSDASNPRFSSCQPSAWDQAHFSFSPGLCASSWTYWDMSATVSGTATVSQAFCCAPKYTLKEAEEGQRIRQCALSNSTANDGIAVELRHDAWFVEWQPSDKLSFSLPEIASSTTIIRWIPGNTLPPDSGVPHGQEHDNNGLIIQLILAVVLPVFFVSLFIAACIILIRRRRREKRSTASAQKEQQQK</sequence>